<feature type="compositionally biased region" description="Low complexity" evidence="1">
    <location>
        <begin position="109"/>
        <end position="120"/>
    </location>
</feature>
<dbReference type="EMBL" id="JAWQEG010001402">
    <property type="protein sequence ID" value="KAK3879747.1"/>
    <property type="molecule type" value="Genomic_DNA"/>
</dbReference>
<feature type="region of interest" description="Disordered" evidence="1">
    <location>
        <begin position="108"/>
        <end position="149"/>
    </location>
</feature>
<evidence type="ECO:0000313" key="3">
    <source>
        <dbReference type="EMBL" id="KAK3879747.1"/>
    </source>
</evidence>
<sequence>MDSFINCRLLTTKTCLSVLAILILYITWQLQLLQLHLTIHTPGPLRRPLLSQTLRQSHPTLTTSCYRYNGVTANNTCCTMLSYADPQLMWQCVRATFMHKHPHLRFEANDNSSNSNINSSMQQDRDNDNTQINADKINNNNNDQQNGSKNVDKEMSIINNQQQQNGSNNQQTGYGNETSGSNERTETGGGGGVVVDDAGTVGVHWALTGDSHLRYIMDVLVRRLAQHVPLIYRLTSYTTRQSGGGGSGGLWYDARILLQHLRAHGVRHILEIRHSLDPFSVTWYPDPFLEQLPHLIDDWLTGRHPMPTLLVVDSGMHWMKATQELYPELGLSAISVLYYNQLVKVATALTTLSKHTLIVFKLIDDVQIADRNPNSTNSFNAATIDKYNQIARDTLLGTGVVVWDSTLPLSRAYTLECKAHPRTTPVTYWWKCKDKKHVGYVLENQYADMLLNFACNVHLNLNSYYCT</sequence>
<accession>A0AAE1FSI1</accession>
<evidence type="ECO:0000256" key="1">
    <source>
        <dbReference type="SAM" id="MobiDB-lite"/>
    </source>
</evidence>
<keyword evidence="4" id="KW-1185">Reference proteome</keyword>
<keyword evidence="2" id="KW-1133">Transmembrane helix</keyword>
<comment type="caution">
    <text evidence="3">The sequence shown here is derived from an EMBL/GenBank/DDBJ whole genome shotgun (WGS) entry which is preliminary data.</text>
</comment>
<proteinExistence type="predicted"/>
<dbReference type="AlphaFoldDB" id="A0AAE1FSI1"/>
<protein>
    <submittedName>
        <fullName evidence="3">Uncharacterized protein</fullName>
    </submittedName>
</protein>
<reference evidence="3" key="1">
    <citation type="submission" date="2023-10" db="EMBL/GenBank/DDBJ databases">
        <title>Genome assemblies of two species of porcelain crab, Petrolisthes cinctipes and Petrolisthes manimaculis (Anomura: Porcellanidae).</title>
        <authorList>
            <person name="Angst P."/>
        </authorList>
    </citation>
    <scope>NUCLEOTIDE SEQUENCE</scope>
    <source>
        <strain evidence="3">PB745_01</strain>
        <tissue evidence="3">Gill</tissue>
    </source>
</reference>
<feature type="compositionally biased region" description="Low complexity" evidence="1">
    <location>
        <begin position="161"/>
        <end position="176"/>
    </location>
</feature>
<keyword evidence="2" id="KW-0472">Membrane</keyword>
<feature type="region of interest" description="Disordered" evidence="1">
    <location>
        <begin position="161"/>
        <end position="191"/>
    </location>
</feature>
<feature type="transmembrane region" description="Helical" evidence="2">
    <location>
        <begin position="7"/>
        <end position="28"/>
    </location>
</feature>
<keyword evidence="2" id="KW-0812">Transmembrane</keyword>
<name>A0AAE1FSI1_PETCI</name>
<feature type="compositionally biased region" description="Low complexity" evidence="1">
    <location>
        <begin position="129"/>
        <end position="149"/>
    </location>
</feature>
<dbReference type="Proteomes" id="UP001286313">
    <property type="component" value="Unassembled WGS sequence"/>
</dbReference>
<evidence type="ECO:0000256" key="2">
    <source>
        <dbReference type="SAM" id="Phobius"/>
    </source>
</evidence>
<gene>
    <name evidence="3" type="ORF">Pcinc_015733</name>
</gene>
<evidence type="ECO:0000313" key="4">
    <source>
        <dbReference type="Proteomes" id="UP001286313"/>
    </source>
</evidence>
<organism evidence="3 4">
    <name type="scientific">Petrolisthes cinctipes</name>
    <name type="common">Flat porcelain crab</name>
    <dbReference type="NCBI Taxonomy" id="88211"/>
    <lineage>
        <taxon>Eukaryota</taxon>
        <taxon>Metazoa</taxon>
        <taxon>Ecdysozoa</taxon>
        <taxon>Arthropoda</taxon>
        <taxon>Crustacea</taxon>
        <taxon>Multicrustacea</taxon>
        <taxon>Malacostraca</taxon>
        <taxon>Eumalacostraca</taxon>
        <taxon>Eucarida</taxon>
        <taxon>Decapoda</taxon>
        <taxon>Pleocyemata</taxon>
        <taxon>Anomura</taxon>
        <taxon>Galatheoidea</taxon>
        <taxon>Porcellanidae</taxon>
        <taxon>Petrolisthes</taxon>
    </lineage>
</organism>